<proteinExistence type="predicted"/>
<organism evidence="2 3">
    <name type="scientific">Peronospora farinosa</name>
    <dbReference type="NCBI Taxonomy" id="134698"/>
    <lineage>
        <taxon>Eukaryota</taxon>
        <taxon>Sar</taxon>
        <taxon>Stramenopiles</taxon>
        <taxon>Oomycota</taxon>
        <taxon>Peronosporomycetes</taxon>
        <taxon>Peronosporales</taxon>
        <taxon>Peronosporaceae</taxon>
        <taxon>Peronospora</taxon>
    </lineage>
</organism>
<evidence type="ECO:0000256" key="1">
    <source>
        <dbReference type="SAM" id="MobiDB-lite"/>
    </source>
</evidence>
<accession>A0ABN8C2Z0</accession>
<protein>
    <submittedName>
        <fullName evidence="2">Uncharacterized protein</fullName>
    </submittedName>
</protein>
<dbReference type="EMBL" id="CAKLBC010000666">
    <property type="protein sequence ID" value="CAH0487574.1"/>
    <property type="molecule type" value="Genomic_DNA"/>
</dbReference>
<evidence type="ECO:0000313" key="2">
    <source>
        <dbReference type="EMBL" id="CAH0487574.1"/>
    </source>
</evidence>
<name>A0ABN8C2Z0_9STRA</name>
<comment type="caution">
    <text evidence="2">The sequence shown here is derived from an EMBL/GenBank/DDBJ whole genome shotgun (WGS) entry which is preliminary data.</text>
</comment>
<gene>
    <name evidence="2" type="ORF">PFR001_LOCUS3112</name>
</gene>
<feature type="region of interest" description="Disordered" evidence="1">
    <location>
        <begin position="84"/>
        <end position="106"/>
    </location>
</feature>
<evidence type="ECO:0000313" key="3">
    <source>
        <dbReference type="Proteomes" id="UP001157938"/>
    </source>
</evidence>
<dbReference type="Proteomes" id="UP001157938">
    <property type="component" value="Unassembled WGS sequence"/>
</dbReference>
<sequence>MCASSCQDDLHGWKRRRGLPPIEEASVAVVPEEVERHRAKRVPDVPEERRHQSVSMLPELDCECAIEEQMLLGLDGAAPNTNAKTNARVGRLQEPEARADWQKTER</sequence>
<feature type="compositionally biased region" description="Basic and acidic residues" evidence="1">
    <location>
        <begin position="91"/>
        <end position="106"/>
    </location>
</feature>
<keyword evidence="3" id="KW-1185">Reference proteome</keyword>
<reference evidence="2 3" key="1">
    <citation type="submission" date="2021-11" db="EMBL/GenBank/DDBJ databases">
        <authorList>
            <person name="Islam A."/>
            <person name="Islam S."/>
            <person name="Flora M.S."/>
            <person name="Rahman M."/>
            <person name="Ziaur R.M."/>
            <person name="Epstein J.H."/>
            <person name="Hassan M."/>
            <person name="Klassen M."/>
            <person name="Woodard K."/>
            <person name="Webb A."/>
            <person name="Webby R.J."/>
            <person name="El Zowalaty M.E."/>
        </authorList>
    </citation>
    <scope>NUCLEOTIDE SEQUENCE [LARGE SCALE GENOMIC DNA]</scope>
    <source>
        <strain evidence="2">Pf1</strain>
    </source>
</reference>